<evidence type="ECO:0000256" key="1">
    <source>
        <dbReference type="SAM" id="MobiDB-lite"/>
    </source>
</evidence>
<reference evidence="2" key="1">
    <citation type="submission" date="2022-03" db="EMBL/GenBank/DDBJ databases">
        <authorList>
            <person name="Alioto T."/>
            <person name="Alioto T."/>
            <person name="Gomez Garrido J."/>
        </authorList>
    </citation>
    <scope>NUCLEOTIDE SEQUENCE</scope>
</reference>
<dbReference type="AlphaFoldDB" id="A0AAD1THN1"/>
<name>A0AAD1THN1_PELCU</name>
<protein>
    <submittedName>
        <fullName evidence="2">Uncharacterized protein</fullName>
    </submittedName>
</protein>
<gene>
    <name evidence="2" type="ORF">PECUL_23A019774</name>
</gene>
<dbReference type="EMBL" id="OW240922">
    <property type="protein sequence ID" value="CAH2323238.1"/>
    <property type="molecule type" value="Genomic_DNA"/>
</dbReference>
<accession>A0AAD1THN1</accession>
<sequence length="52" mass="5852">MLQPKTRRHQDKPDKLNFFAQKKVAALARQTATADPQDGAERDLQDVGSRTT</sequence>
<keyword evidence="3" id="KW-1185">Reference proteome</keyword>
<feature type="non-terminal residue" evidence="2">
    <location>
        <position position="52"/>
    </location>
</feature>
<evidence type="ECO:0000313" key="3">
    <source>
        <dbReference type="Proteomes" id="UP001295444"/>
    </source>
</evidence>
<organism evidence="2 3">
    <name type="scientific">Pelobates cultripes</name>
    <name type="common">Western spadefoot toad</name>
    <dbReference type="NCBI Taxonomy" id="61616"/>
    <lineage>
        <taxon>Eukaryota</taxon>
        <taxon>Metazoa</taxon>
        <taxon>Chordata</taxon>
        <taxon>Craniata</taxon>
        <taxon>Vertebrata</taxon>
        <taxon>Euteleostomi</taxon>
        <taxon>Amphibia</taxon>
        <taxon>Batrachia</taxon>
        <taxon>Anura</taxon>
        <taxon>Pelobatoidea</taxon>
        <taxon>Pelobatidae</taxon>
        <taxon>Pelobates</taxon>
    </lineage>
</organism>
<feature type="region of interest" description="Disordered" evidence="1">
    <location>
        <begin position="29"/>
        <end position="52"/>
    </location>
</feature>
<dbReference type="Proteomes" id="UP001295444">
    <property type="component" value="Chromosome 11"/>
</dbReference>
<proteinExistence type="predicted"/>
<evidence type="ECO:0000313" key="2">
    <source>
        <dbReference type="EMBL" id="CAH2323238.1"/>
    </source>
</evidence>